<protein>
    <submittedName>
        <fullName evidence="10">HAMP domain-containing protein</fullName>
    </submittedName>
</protein>
<evidence type="ECO:0000256" key="1">
    <source>
        <dbReference type="ARBA" id="ARBA00004370"/>
    </source>
</evidence>
<dbReference type="FunFam" id="1.10.287.950:FF:000001">
    <property type="entry name" value="Methyl-accepting chemotaxis sensory transducer"/>
    <property type="match status" value="1"/>
</dbReference>
<feature type="domain" description="Methyl-accepting transducer" evidence="8">
    <location>
        <begin position="618"/>
        <end position="847"/>
    </location>
</feature>
<keyword evidence="7" id="KW-1133">Transmembrane helix</keyword>
<sequence length="874" mass="93825">MEWSADCGDDLRRSRYFEAADTERAPSSVGGSHLIDRILSRFSISTKVLAFVLPFVLSITAVGLMGLYASGLLQQRMEISNGTMRSLNGFRNVNAAMTRFLDQTSEETRTAVVSELSTQQATLNQNIAEIGTDGTGRNFLDEAIAGTGAVNEKIDTLWQLHESEVALAAAIQDHLKGLMAQQIRVSDEAQKLQRAVLGGENDAKSALKEADRLSAAAGQLAEVSKGYFSAGLPEAQFPYLQTQVAELVKTQRKIANALPAEHKGMGKELQAAINDIKKIIAAGDTSMDAGRAMGSILAQFRGFQAILTESAATKYAESVQKFAAVETGAVQAADVLVGSRTLIADVYDLRIMTATFLNVKDDTTREPILRQIKLIGDNLAVLGGSISDKAFYDSLTAAITPLLASLTADTEALVKTSAERIASFDEASRTMDAIWASLTSFADLQKDVAGTERQEANRLSIGTMIAGVALAVIGGIALVMTLQRPIARITATMQRLAEGDLEAGIAGDKRGDEIGAMARALAVFKTNARTKLEIESERQREQMEAEAERRRNDEEKQALDQQIEHAVGKLAQALERLANGDISFEIEGRFHGRLEQLRNDFNLSLARLRDTMHQISGNVDQIQNNGRQMAQSALDLARRTEQQAASLEETAAAVDEITAAVRSSSERAEMVNGVVREAKKNADESAVVVGSAISAMGRIEEASAQISNIIGVIDEIAFQTNLLALNAGVEAARAGEAGKGFAVVAQEVRELAQRSAGAAKEIKALINRSAEEVASGSTHVQQTGTVLSRIGTQIATISEHIEMIAETSREQSGALHEVNGAVGRMDQMTQQNAAMVEEATAATQDLSAQTDALRDLLQQFRIEADRQHTASRAA</sequence>
<dbReference type="InterPro" id="IPR003660">
    <property type="entry name" value="HAMP_dom"/>
</dbReference>
<dbReference type="Pfam" id="PF00015">
    <property type="entry name" value="MCPsignal"/>
    <property type="match status" value="1"/>
</dbReference>
<evidence type="ECO:0000313" key="11">
    <source>
        <dbReference type="Proteomes" id="UP000307378"/>
    </source>
</evidence>
<keyword evidence="5" id="KW-0175">Coiled coil</keyword>
<keyword evidence="7" id="KW-0472">Membrane</keyword>
<feature type="domain" description="HAMP" evidence="9">
    <location>
        <begin position="561"/>
        <end position="613"/>
    </location>
</feature>
<dbReference type="InterPro" id="IPR051310">
    <property type="entry name" value="MCP_chemotaxis"/>
</dbReference>
<dbReference type="CDD" id="cd06225">
    <property type="entry name" value="HAMP"/>
    <property type="match status" value="1"/>
</dbReference>
<dbReference type="GO" id="GO:0005886">
    <property type="term" value="C:plasma membrane"/>
    <property type="evidence" value="ECO:0007669"/>
    <property type="project" value="TreeGrafter"/>
</dbReference>
<dbReference type="Gene3D" id="1.10.8.500">
    <property type="entry name" value="HAMP domain in histidine kinase"/>
    <property type="match status" value="1"/>
</dbReference>
<proteinExistence type="inferred from homology"/>
<dbReference type="SUPFAM" id="SSF158472">
    <property type="entry name" value="HAMP domain-like"/>
    <property type="match status" value="1"/>
</dbReference>
<evidence type="ECO:0000259" key="9">
    <source>
        <dbReference type="PROSITE" id="PS50885"/>
    </source>
</evidence>
<feature type="transmembrane region" description="Helical" evidence="7">
    <location>
        <begin position="48"/>
        <end position="69"/>
    </location>
</feature>
<reference evidence="10 11" key="1">
    <citation type="submission" date="2019-04" db="EMBL/GenBank/DDBJ databases">
        <title>genome sequence of strain W3.</title>
        <authorList>
            <person name="Gao J."/>
            <person name="Sun J."/>
        </authorList>
    </citation>
    <scope>NUCLEOTIDE SEQUENCE [LARGE SCALE GENOMIC DNA]</scope>
    <source>
        <strain evidence="10 11">W3</strain>
    </source>
</reference>
<feature type="region of interest" description="Disordered" evidence="6">
    <location>
        <begin position="535"/>
        <end position="558"/>
    </location>
</feature>
<dbReference type="GO" id="GO:0006935">
    <property type="term" value="P:chemotaxis"/>
    <property type="evidence" value="ECO:0007669"/>
    <property type="project" value="UniProtKB-KW"/>
</dbReference>
<evidence type="ECO:0000256" key="4">
    <source>
        <dbReference type="PROSITE-ProRule" id="PRU00284"/>
    </source>
</evidence>
<dbReference type="PANTHER" id="PTHR43531">
    <property type="entry name" value="PROTEIN ICFG"/>
    <property type="match status" value="1"/>
</dbReference>
<dbReference type="Gene3D" id="1.10.287.950">
    <property type="entry name" value="Methyl-accepting chemotaxis protein"/>
    <property type="match status" value="1"/>
</dbReference>
<feature type="transmembrane region" description="Helical" evidence="7">
    <location>
        <begin position="461"/>
        <end position="482"/>
    </location>
</feature>
<dbReference type="PANTHER" id="PTHR43531:SF11">
    <property type="entry name" value="METHYL-ACCEPTING CHEMOTAXIS PROTEIN 3"/>
    <property type="match status" value="1"/>
</dbReference>
<accession>A0A4S8PTZ6</accession>
<dbReference type="CDD" id="cd11386">
    <property type="entry name" value="MCP_signal"/>
    <property type="match status" value="1"/>
</dbReference>
<dbReference type="Proteomes" id="UP000307378">
    <property type="component" value="Unassembled WGS sequence"/>
</dbReference>
<evidence type="ECO:0000256" key="7">
    <source>
        <dbReference type="SAM" id="Phobius"/>
    </source>
</evidence>
<name>A0A4S8PTZ6_9HYPH</name>
<evidence type="ECO:0000256" key="6">
    <source>
        <dbReference type="SAM" id="MobiDB-lite"/>
    </source>
</evidence>
<dbReference type="Pfam" id="PF00672">
    <property type="entry name" value="HAMP"/>
    <property type="match status" value="1"/>
</dbReference>
<dbReference type="GO" id="GO:0007165">
    <property type="term" value="P:signal transduction"/>
    <property type="evidence" value="ECO:0007669"/>
    <property type="project" value="UniProtKB-KW"/>
</dbReference>
<organism evidence="10 11">
    <name type="scientific">Rhizobium rosettiformans W3</name>
    <dbReference type="NCBI Taxonomy" id="538378"/>
    <lineage>
        <taxon>Bacteria</taxon>
        <taxon>Pseudomonadati</taxon>
        <taxon>Pseudomonadota</taxon>
        <taxon>Alphaproteobacteria</taxon>
        <taxon>Hyphomicrobiales</taxon>
        <taxon>Rhizobiaceae</taxon>
        <taxon>Rhizobium/Agrobacterium group</taxon>
        <taxon>Rhizobium</taxon>
    </lineage>
</organism>
<feature type="coiled-coil region" evidence="5">
    <location>
        <begin position="605"/>
        <end position="657"/>
    </location>
</feature>
<evidence type="ECO:0000256" key="3">
    <source>
        <dbReference type="ARBA" id="ARBA00029447"/>
    </source>
</evidence>
<comment type="subcellular location">
    <subcellularLocation>
        <location evidence="1">Membrane</location>
    </subcellularLocation>
</comment>
<dbReference type="PROSITE" id="PS50885">
    <property type="entry name" value="HAMP"/>
    <property type="match status" value="2"/>
</dbReference>
<gene>
    <name evidence="10" type="ORF">FAA86_17575</name>
</gene>
<comment type="similarity">
    <text evidence="3">Belongs to the methyl-accepting chemotaxis (MCP) protein family.</text>
</comment>
<evidence type="ECO:0000256" key="2">
    <source>
        <dbReference type="ARBA" id="ARBA00022500"/>
    </source>
</evidence>
<comment type="caution">
    <text evidence="10">The sequence shown here is derived from an EMBL/GenBank/DDBJ whole genome shotgun (WGS) entry which is preliminary data.</text>
</comment>
<dbReference type="SUPFAM" id="SSF58104">
    <property type="entry name" value="Methyl-accepting chemotaxis protein (MCP) signaling domain"/>
    <property type="match status" value="1"/>
</dbReference>
<evidence type="ECO:0000313" key="10">
    <source>
        <dbReference type="EMBL" id="THV33831.1"/>
    </source>
</evidence>
<keyword evidence="2" id="KW-0145">Chemotaxis</keyword>
<dbReference type="PROSITE" id="PS50111">
    <property type="entry name" value="CHEMOTAXIS_TRANSDUC_2"/>
    <property type="match status" value="1"/>
</dbReference>
<feature type="domain" description="HAMP" evidence="9">
    <location>
        <begin position="480"/>
        <end position="533"/>
    </location>
</feature>
<dbReference type="AlphaFoldDB" id="A0A4S8PTZ6"/>
<dbReference type="InterPro" id="IPR004089">
    <property type="entry name" value="MCPsignal_dom"/>
</dbReference>
<dbReference type="GO" id="GO:0004888">
    <property type="term" value="F:transmembrane signaling receptor activity"/>
    <property type="evidence" value="ECO:0007669"/>
    <property type="project" value="TreeGrafter"/>
</dbReference>
<dbReference type="SMART" id="SM00304">
    <property type="entry name" value="HAMP"/>
    <property type="match status" value="2"/>
</dbReference>
<dbReference type="EMBL" id="STGU01000010">
    <property type="protein sequence ID" value="THV33831.1"/>
    <property type="molecule type" value="Genomic_DNA"/>
</dbReference>
<keyword evidence="7" id="KW-0812">Transmembrane</keyword>
<evidence type="ECO:0000259" key="8">
    <source>
        <dbReference type="PROSITE" id="PS50111"/>
    </source>
</evidence>
<evidence type="ECO:0000256" key="5">
    <source>
        <dbReference type="SAM" id="Coils"/>
    </source>
</evidence>
<dbReference type="SMART" id="SM00283">
    <property type="entry name" value="MA"/>
    <property type="match status" value="1"/>
</dbReference>
<keyword evidence="4" id="KW-0807">Transducer</keyword>